<keyword evidence="5 10" id="KW-0812">Transmembrane</keyword>
<dbReference type="Gene3D" id="3.40.50.720">
    <property type="entry name" value="NAD(P)-binding Rossmann-like Domain"/>
    <property type="match status" value="1"/>
</dbReference>
<feature type="transmembrane region" description="Helical" evidence="10">
    <location>
        <begin position="266"/>
        <end position="289"/>
    </location>
</feature>
<dbReference type="InterPro" id="IPR038770">
    <property type="entry name" value="Na+/solute_symporter_sf"/>
</dbReference>
<evidence type="ECO:0000256" key="3">
    <source>
        <dbReference type="ARBA" id="ARBA00022449"/>
    </source>
</evidence>
<feature type="transmembrane region" description="Helical" evidence="10">
    <location>
        <begin position="56"/>
        <end position="73"/>
    </location>
</feature>
<dbReference type="SUPFAM" id="SSF51735">
    <property type="entry name" value="NAD(P)-binding Rossmann-fold domains"/>
    <property type="match status" value="1"/>
</dbReference>
<evidence type="ECO:0000313" key="12">
    <source>
        <dbReference type="EMBL" id="CAK8163419.1"/>
    </source>
</evidence>
<dbReference type="PANTHER" id="PTHR46157:SF4">
    <property type="entry name" value="K(+) EFFLUX ANTIPORTER 3, CHLOROPLASTIC"/>
    <property type="match status" value="1"/>
</dbReference>
<protein>
    <submittedName>
        <fullName evidence="12">Monovalent cation:H+ antiporter-2, CPA2 family</fullName>
    </submittedName>
</protein>
<dbReference type="Pfam" id="PF02254">
    <property type="entry name" value="TrkA_N"/>
    <property type="match status" value="1"/>
</dbReference>
<proteinExistence type="predicted"/>
<keyword evidence="6" id="KW-0630">Potassium</keyword>
<evidence type="ECO:0000256" key="5">
    <source>
        <dbReference type="ARBA" id="ARBA00022692"/>
    </source>
</evidence>
<accession>A0ABP0EUZ7</accession>
<evidence type="ECO:0000259" key="11">
    <source>
        <dbReference type="PROSITE" id="PS51201"/>
    </source>
</evidence>
<reference evidence="12 13" key="1">
    <citation type="submission" date="2024-01" db="EMBL/GenBank/DDBJ databases">
        <authorList>
            <person name="Kunselman E."/>
        </authorList>
    </citation>
    <scope>NUCLEOTIDE SEQUENCE [LARGE SCALE GENOMIC DNA]</scope>
    <source>
        <strain evidence="12">2 abalone samples</strain>
    </source>
</reference>
<keyword evidence="8" id="KW-0406">Ion transport</keyword>
<keyword evidence="7 10" id="KW-1133">Transmembrane helix</keyword>
<dbReference type="PANTHER" id="PTHR46157">
    <property type="entry name" value="K(+) EFFLUX ANTIPORTER 3, CHLOROPLASTIC"/>
    <property type="match status" value="1"/>
</dbReference>
<keyword evidence="3" id="KW-0050">Antiport</keyword>
<dbReference type="InterPro" id="IPR036291">
    <property type="entry name" value="NAD(P)-bd_dom_sf"/>
</dbReference>
<comment type="subcellular location">
    <subcellularLocation>
        <location evidence="1">Membrane</location>
        <topology evidence="1">Multi-pass membrane protein</topology>
    </subcellularLocation>
</comment>
<feature type="transmembrane region" description="Helical" evidence="10">
    <location>
        <begin position="147"/>
        <end position="167"/>
    </location>
</feature>
<dbReference type="Gene3D" id="1.20.1530.20">
    <property type="match status" value="1"/>
</dbReference>
<feature type="transmembrane region" description="Helical" evidence="10">
    <location>
        <begin position="32"/>
        <end position="50"/>
    </location>
</feature>
<feature type="transmembrane region" description="Helical" evidence="10">
    <location>
        <begin position="115"/>
        <end position="135"/>
    </location>
</feature>
<sequence>MENIFYIRNVLILLSMAIIIVAFFKAIKLSPVLGYFAAGIALGNYGMALINPGAGMAFFAELGIVFLLFVIGLELTFERLIAMKVYVFGAGSIQIIITVVVIAFFLNIAGYKPNTSAIVAGGLCLSSTAIVLQVLKENGSQLTKIGRLSVAMLLMQDFAVVPLLVLVPNLAHTTPEASIVSAVIITLIKATVGLVIIFISGRLLFRPMFNIIAHFESEELFIATTILIVLGSAYATEKVGLSMALGAFVAGLAVADTNYRHDVEKVVFPFKALLLGLFFMTVGMSLNITTLLDKIHLVTSIALGIIATKTIVIFFIAKLFKFNNKSALHAGLLLSQGGEFAFILFELSLKQGLLNPELAQTLMISVTITMALTPLLDFIGGRINTISTEDKKIGNLIKEEFEIDGHVAIIGFGKIAKVLADTLISEGVSCAILEINPELVVESKKAGYPIYYGSITDESALKKIDVKNAAATVLTIKNAITINKAISSIKQYAPKTKIIVRSKTMENMAEYKKLGIYFLMPYQYSEALMLCELVLKIYGRNETVINDLHTNFNIQDCSSSNELLT</sequence>
<feature type="domain" description="RCK N-terminal" evidence="11">
    <location>
        <begin position="404"/>
        <end position="526"/>
    </location>
</feature>
<keyword evidence="13" id="KW-1185">Reference proteome</keyword>
<dbReference type="InterPro" id="IPR003148">
    <property type="entry name" value="RCK_N"/>
</dbReference>
<feature type="transmembrane region" description="Helical" evidence="10">
    <location>
        <begin position="85"/>
        <end position="109"/>
    </location>
</feature>
<dbReference type="InterPro" id="IPR006153">
    <property type="entry name" value="Cation/H_exchanger_TM"/>
</dbReference>
<evidence type="ECO:0000256" key="2">
    <source>
        <dbReference type="ARBA" id="ARBA00022448"/>
    </source>
</evidence>
<dbReference type="PROSITE" id="PS51201">
    <property type="entry name" value="RCK_N"/>
    <property type="match status" value="1"/>
</dbReference>
<keyword evidence="9 10" id="KW-0472">Membrane</keyword>
<evidence type="ECO:0000256" key="10">
    <source>
        <dbReference type="SAM" id="Phobius"/>
    </source>
</evidence>
<keyword evidence="2" id="KW-0813">Transport</keyword>
<dbReference type="EMBL" id="CAWVOK010000029">
    <property type="protein sequence ID" value="CAK8163419.1"/>
    <property type="molecule type" value="Genomic_DNA"/>
</dbReference>
<feature type="transmembrane region" description="Helical" evidence="10">
    <location>
        <begin position="295"/>
        <end position="316"/>
    </location>
</feature>
<feature type="transmembrane region" description="Helical" evidence="10">
    <location>
        <begin position="217"/>
        <end position="235"/>
    </location>
</feature>
<gene>
    <name evidence="12" type="ORF">CAXC1_30021</name>
</gene>
<evidence type="ECO:0000256" key="4">
    <source>
        <dbReference type="ARBA" id="ARBA00022538"/>
    </source>
</evidence>
<keyword evidence="4" id="KW-0633">Potassium transport</keyword>
<feature type="transmembrane region" description="Helical" evidence="10">
    <location>
        <begin position="6"/>
        <end position="25"/>
    </location>
</feature>
<dbReference type="Proteomes" id="UP001314181">
    <property type="component" value="Unassembled WGS sequence"/>
</dbReference>
<comment type="caution">
    <text evidence="12">The sequence shown here is derived from an EMBL/GenBank/DDBJ whole genome shotgun (WGS) entry which is preliminary data.</text>
</comment>
<evidence type="ECO:0000256" key="7">
    <source>
        <dbReference type="ARBA" id="ARBA00022989"/>
    </source>
</evidence>
<feature type="transmembrane region" description="Helical" evidence="10">
    <location>
        <begin position="179"/>
        <end position="205"/>
    </location>
</feature>
<name>A0ABP0EUZ7_9RICK</name>
<evidence type="ECO:0000256" key="9">
    <source>
        <dbReference type="ARBA" id="ARBA00023136"/>
    </source>
</evidence>
<organism evidence="12 13">
    <name type="scientific">Candidatus Xenohaliotis californiensis</name>
    <dbReference type="NCBI Taxonomy" id="84677"/>
    <lineage>
        <taxon>Bacteria</taxon>
        <taxon>Pseudomonadati</taxon>
        <taxon>Pseudomonadota</taxon>
        <taxon>Alphaproteobacteria</taxon>
        <taxon>Rickettsiales</taxon>
        <taxon>Anaplasmataceae</taxon>
        <taxon>Candidatus Xenohaliotis</taxon>
    </lineage>
</organism>
<evidence type="ECO:0000256" key="8">
    <source>
        <dbReference type="ARBA" id="ARBA00023065"/>
    </source>
</evidence>
<dbReference type="Pfam" id="PF00999">
    <property type="entry name" value="Na_H_Exchanger"/>
    <property type="match status" value="1"/>
</dbReference>
<evidence type="ECO:0000313" key="13">
    <source>
        <dbReference type="Proteomes" id="UP001314181"/>
    </source>
</evidence>
<evidence type="ECO:0000256" key="6">
    <source>
        <dbReference type="ARBA" id="ARBA00022958"/>
    </source>
</evidence>
<dbReference type="RefSeq" id="WP_338364613.1">
    <property type="nucleotide sequence ID" value="NZ_CAWVOK010000029.1"/>
</dbReference>
<evidence type="ECO:0000256" key="1">
    <source>
        <dbReference type="ARBA" id="ARBA00004141"/>
    </source>
</evidence>